<dbReference type="Gene3D" id="2.60.120.260">
    <property type="entry name" value="Galactose-binding domain-like"/>
    <property type="match status" value="1"/>
</dbReference>
<keyword evidence="9" id="KW-0406">Ion transport</keyword>
<evidence type="ECO:0000313" key="17">
    <source>
        <dbReference type="Proteomes" id="UP000551758"/>
    </source>
</evidence>
<dbReference type="SMART" id="SM01420">
    <property type="entry name" value="TRP_2"/>
    <property type="match status" value="1"/>
</dbReference>
<dbReference type="GO" id="GO:0034703">
    <property type="term" value="C:cation channel complex"/>
    <property type="evidence" value="ECO:0007669"/>
    <property type="project" value="TreeGrafter"/>
</dbReference>
<feature type="region of interest" description="Disordered" evidence="13">
    <location>
        <begin position="1"/>
        <end position="23"/>
    </location>
</feature>
<sequence>MRRGVSTGRRGGHQGGGQNSAFRGAVEVPRGLGSPGCELKSLAGPPRPPNGFLGSHASGSTSHILVLFPTPHPAFPAPTCPLPIHLIHCAAPHLRASELISNTLLFVPGPDTLQACGPCGSHGPWTSRLHLSDKTHPLMKEMDPKYPVENLLNPDSQRGPWLSCPQDKSGQLKVELQLERAVPIGYIDVGNCGCAFLQIDVGRSSWSLDRPFITLLPATMLMSLADSKQGKNRSGVRMFKDDDFLAPASGEPWDRLRLTCSQPFTRHQSFGLAFLRVCSSLDSLDDPAVGPSTPVSSGLSQGSSDAQESGPSPWLANPSIRRTFFPDPQMSTKEISELRNILKQLQPGTLGRSACMVLSAARRAPPASVASPKNSHAEPGPCHPDSAESRPEEQTSENRVGRTKRRKVQARRPLSNSNSQPNRRGIAKAGQREHHRPQAQSSGAQDSGQCPICAGFFSIEILLQHAATCGETSPPHSASPSSSPSSSQSVLRFHCVALTPVPPVSRPNWTEIVNKKLKFPPLLLSAIQEGRLGLVQQLLESGVEATGSGPGGPLRNVEETEDRSWREALNLTIRLGHEAITDVLLANVKFDFRQIHEALLVAVDTNQPAVVRRLLARLEREKGRKVDTRSFSLAFFDSSIDGSRFAPGITPLTLACQKDLYEIAQLLMDQGHTIARPHPVSCACLECSNARRYDLLKFSLSRINTYRGIASRAHLSLASEDAMMAAFQLSRELRRLARKEPEFKPEYIALESLSQDYGFELLGMCRNQSEVTAVLNDLGKDSETESEAEAVGQAFEEGIPNLARLRLAVNYNQKRFVAHPICQQVLSSIWCGNLAGWRGSTTIWKLFVAFLIFFTMPFLCLGYWLAPKSRLGRLLKIPVLKFLLHSASYLWFLIFLLGESLVMETQLSTFRGRSQSVWETSLHMVWVAGFLWFECKEVWIEGLRSYLLDWWNFLDVVILSLYLAAFTLRLLLAGLAHMHCRDAPEGAACHYFTTAERSEWRTEDPQFLAEVLFAVTSMLSFTRLAYILPAHESLGTLQISIGRMIDDMIRFIFILMIILTAFLCGLNNIYVPYQETERLGNFNETFQFLFWTMFGMEEHSVVDMPQFLVPEFVGRALYGIFTIVMVIVLLNMLIAMITNSFQKIEDDADVEWKFARSKLYLSYFREGLTLPVPFNILPSPKAIFYLLRKIFQFICCCCSYCKTEKADYPPIPTFANPRAGAGPGEGERGSYRLRVIKALVQRYIETARREFEETRRKDLGNRLTELTKTVSRLQSEVAGVRRTLVEGGTPQPPRGASVLSRYITRVRNSFQNLGPPIPETPELTVPGIVETQVASETGLQDAEGARTPASGESGPSSPTHVLVHREQDSEGAGDLPQEEDLGTKGES</sequence>
<evidence type="ECO:0000256" key="14">
    <source>
        <dbReference type="SAM" id="Phobius"/>
    </source>
</evidence>
<keyword evidence="3" id="KW-0106">Calcium</keyword>
<comment type="caution">
    <text evidence="16">The sequence shown here is derived from an EMBL/GenBank/DDBJ whole genome shotgun (WGS) entry which is preliminary data.</text>
</comment>
<dbReference type="GO" id="GO:0003684">
    <property type="term" value="F:damaged DNA binding"/>
    <property type="evidence" value="ECO:0007669"/>
    <property type="project" value="InterPro"/>
</dbReference>
<gene>
    <name evidence="16" type="ORF">HPG69_017853</name>
</gene>
<evidence type="ECO:0000256" key="5">
    <source>
        <dbReference type="ARBA" id="ARBA00022692"/>
    </source>
</evidence>
<keyword evidence="3" id="KW-0109">Calcium transport</keyword>
<keyword evidence="4" id="KW-0107">Calcium channel</keyword>
<feature type="region of interest" description="Disordered" evidence="13">
    <location>
        <begin position="1337"/>
        <end position="1387"/>
    </location>
</feature>
<proteinExistence type="predicted"/>
<feature type="transmembrane region" description="Helical" evidence="14">
    <location>
        <begin position="846"/>
        <end position="866"/>
    </location>
</feature>
<keyword evidence="8" id="KW-0040">ANK repeat</keyword>
<feature type="compositionally biased region" description="Low complexity" evidence="13">
    <location>
        <begin position="438"/>
        <end position="447"/>
    </location>
</feature>
<dbReference type="GO" id="GO:0070679">
    <property type="term" value="F:inositol 1,4,5 trisphosphate binding"/>
    <property type="evidence" value="ECO:0007669"/>
    <property type="project" value="TreeGrafter"/>
</dbReference>
<feature type="transmembrane region" description="Helical" evidence="14">
    <location>
        <begin position="1116"/>
        <end position="1137"/>
    </location>
</feature>
<evidence type="ECO:0000256" key="8">
    <source>
        <dbReference type="ARBA" id="ARBA00023043"/>
    </source>
</evidence>
<evidence type="ECO:0000256" key="2">
    <source>
        <dbReference type="ARBA" id="ARBA00022448"/>
    </source>
</evidence>
<dbReference type="EMBL" id="JACDTQ010000103">
    <property type="protein sequence ID" value="KAF5929427.1"/>
    <property type="molecule type" value="Genomic_DNA"/>
</dbReference>
<keyword evidence="6" id="KW-0677">Repeat</keyword>
<feature type="region of interest" description="Disordered" evidence="13">
    <location>
        <begin position="286"/>
        <end position="326"/>
    </location>
</feature>
<dbReference type="PANTHER" id="PTHR10117:SF6">
    <property type="entry name" value="SHORT TRANSIENT RECEPTOR POTENTIAL CHANNEL 2"/>
    <property type="match status" value="1"/>
</dbReference>
<feature type="region of interest" description="Disordered" evidence="13">
    <location>
        <begin position="37"/>
        <end position="56"/>
    </location>
</feature>
<dbReference type="GO" id="GO:0007338">
    <property type="term" value="P:single fertilization"/>
    <property type="evidence" value="ECO:0007669"/>
    <property type="project" value="TreeGrafter"/>
</dbReference>
<evidence type="ECO:0000256" key="10">
    <source>
        <dbReference type="ARBA" id="ARBA00023136"/>
    </source>
</evidence>
<dbReference type="GO" id="GO:0000012">
    <property type="term" value="P:single strand break repair"/>
    <property type="evidence" value="ECO:0007669"/>
    <property type="project" value="InterPro"/>
</dbReference>
<dbReference type="GO" id="GO:0005886">
    <property type="term" value="C:plasma membrane"/>
    <property type="evidence" value="ECO:0007669"/>
    <property type="project" value="TreeGrafter"/>
</dbReference>
<feature type="transmembrane region" description="Helical" evidence="14">
    <location>
        <begin position="1048"/>
        <end position="1067"/>
    </location>
</feature>
<dbReference type="InterPro" id="IPR036770">
    <property type="entry name" value="Ankyrin_rpt-contain_sf"/>
</dbReference>
<comment type="subcellular location">
    <subcellularLocation>
        <location evidence="1">Membrane</location>
        <topology evidence="1">Multi-pass membrane protein</topology>
    </subcellularLocation>
</comment>
<dbReference type="SUPFAM" id="SSF48403">
    <property type="entry name" value="Ankyrin repeat"/>
    <property type="match status" value="1"/>
</dbReference>
<dbReference type="InterPro" id="IPR008979">
    <property type="entry name" value="Galactose-bd-like_sf"/>
</dbReference>
<evidence type="ECO:0000256" key="11">
    <source>
        <dbReference type="ARBA" id="ARBA00023303"/>
    </source>
</evidence>
<keyword evidence="2" id="KW-0813">Transport</keyword>
<accession>A0A7J7FN69</accession>
<dbReference type="InterPro" id="IPR005458">
    <property type="entry name" value="TRPC2_channel"/>
</dbReference>
<feature type="domain" description="Transient receptor ion channel" evidence="15">
    <location>
        <begin position="682"/>
        <end position="744"/>
    </location>
</feature>
<dbReference type="FunFam" id="2.60.120.260:FF:000025">
    <property type="entry name" value="DNA repair protein XRCC1 isoform X1"/>
    <property type="match status" value="1"/>
</dbReference>
<evidence type="ECO:0000256" key="3">
    <source>
        <dbReference type="ARBA" id="ARBA00022568"/>
    </source>
</evidence>
<dbReference type="GO" id="GO:0051480">
    <property type="term" value="P:regulation of cytosolic calcium ion concentration"/>
    <property type="evidence" value="ECO:0007669"/>
    <property type="project" value="TreeGrafter"/>
</dbReference>
<feature type="transmembrane region" description="Helical" evidence="14">
    <location>
        <begin position="953"/>
        <end position="972"/>
    </location>
</feature>
<dbReference type="SUPFAM" id="SSF49785">
    <property type="entry name" value="Galactose-binding domain-like"/>
    <property type="match status" value="1"/>
</dbReference>
<dbReference type="PRINTS" id="PR01643">
    <property type="entry name" value="TRPCHANNEL2"/>
</dbReference>
<dbReference type="Gene3D" id="1.25.40.20">
    <property type="entry name" value="Ankyrin repeat-containing domain"/>
    <property type="match status" value="1"/>
</dbReference>
<evidence type="ECO:0000256" key="13">
    <source>
        <dbReference type="SAM" id="MobiDB-lite"/>
    </source>
</evidence>
<evidence type="ECO:0000313" key="16">
    <source>
        <dbReference type="EMBL" id="KAF5929427.1"/>
    </source>
</evidence>
<organism evidence="16 17">
    <name type="scientific">Diceros bicornis minor</name>
    <name type="common">South-central black rhinoceros</name>
    <dbReference type="NCBI Taxonomy" id="77932"/>
    <lineage>
        <taxon>Eukaryota</taxon>
        <taxon>Metazoa</taxon>
        <taxon>Chordata</taxon>
        <taxon>Craniata</taxon>
        <taxon>Vertebrata</taxon>
        <taxon>Euteleostomi</taxon>
        <taxon>Mammalia</taxon>
        <taxon>Eutheria</taxon>
        <taxon>Laurasiatheria</taxon>
        <taxon>Perissodactyla</taxon>
        <taxon>Rhinocerotidae</taxon>
        <taxon>Diceros</taxon>
    </lineage>
</organism>
<keyword evidence="11" id="KW-0407">Ion channel</keyword>
<dbReference type="InterPro" id="IPR013555">
    <property type="entry name" value="TRP_dom"/>
</dbReference>
<dbReference type="InterPro" id="IPR002153">
    <property type="entry name" value="TRPC_channel"/>
</dbReference>
<dbReference type="GO" id="GO:0015279">
    <property type="term" value="F:store-operated calcium channel activity"/>
    <property type="evidence" value="ECO:0007669"/>
    <property type="project" value="TreeGrafter"/>
</dbReference>
<protein>
    <recommendedName>
        <fullName evidence="15">Transient receptor ion channel domain-containing protein</fullName>
    </recommendedName>
</protein>
<dbReference type="FunFam" id="1.25.40.20:FF:000222">
    <property type="entry name" value="Short transient receptor potential channel 2 homolog"/>
    <property type="match status" value="1"/>
</dbReference>
<reference evidence="16 17" key="1">
    <citation type="journal article" date="2020" name="Mol. Biol. Evol.">
        <title>Interspecific Gene Flow and the Evolution of Specialization in Black and White Rhinoceros.</title>
        <authorList>
            <person name="Moodley Y."/>
            <person name="Westbury M.V."/>
            <person name="Russo I.M."/>
            <person name="Gopalakrishnan S."/>
            <person name="Rakotoarivelo A."/>
            <person name="Olsen R.A."/>
            <person name="Prost S."/>
            <person name="Tunstall T."/>
            <person name="Ryder O.A."/>
            <person name="Dalen L."/>
            <person name="Bruford M.W."/>
        </authorList>
    </citation>
    <scope>NUCLEOTIDE SEQUENCE [LARGE SCALE GENOMIC DNA]</scope>
    <source>
        <strain evidence="16">SBR-YM</strain>
        <tissue evidence="16">Skin</tissue>
    </source>
</reference>
<feature type="transmembrane region" description="Helical" evidence="14">
    <location>
        <begin position="886"/>
        <end position="904"/>
    </location>
</feature>
<evidence type="ECO:0000256" key="1">
    <source>
        <dbReference type="ARBA" id="ARBA00004141"/>
    </source>
</evidence>
<keyword evidence="10 14" id="KW-0472">Membrane</keyword>
<dbReference type="InterPro" id="IPR005821">
    <property type="entry name" value="Ion_trans_dom"/>
</dbReference>
<keyword evidence="12" id="KW-0175">Coiled coil</keyword>
<feature type="compositionally biased region" description="Polar residues" evidence="13">
    <location>
        <begin position="293"/>
        <end position="310"/>
    </location>
</feature>
<evidence type="ECO:0000256" key="6">
    <source>
        <dbReference type="ARBA" id="ARBA00022737"/>
    </source>
</evidence>
<name>A0A7J7FN69_DICBM</name>
<keyword evidence="7 14" id="KW-1133">Transmembrane helix</keyword>
<dbReference type="Pfam" id="PF01834">
    <property type="entry name" value="XRCC1_N"/>
    <property type="match status" value="1"/>
</dbReference>
<evidence type="ECO:0000256" key="9">
    <source>
        <dbReference type="ARBA" id="ARBA00023065"/>
    </source>
</evidence>
<keyword evidence="5 14" id="KW-0812">Transmembrane</keyword>
<evidence type="ECO:0000256" key="4">
    <source>
        <dbReference type="ARBA" id="ARBA00022673"/>
    </source>
</evidence>
<evidence type="ECO:0000256" key="12">
    <source>
        <dbReference type="SAM" id="Coils"/>
    </source>
</evidence>
<dbReference type="GO" id="GO:0005634">
    <property type="term" value="C:nucleus"/>
    <property type="evidence" value="ECO:0007669"/>
    <property type="project" value="InterPro"/>
</dbReference>
<feature type="coiled-coil region" evidence="12">
    <location>
        <begin position="1256"/>
        <end position="1283"/>
    </location>
</feature>
<dbReference type="PANTHER" id="PTHR10117">
    <property type="entry name" value="TRANSIENT RECEPTOR POTENTIAL CHANNEL"/>
    <property type="match status" value="1"/>
</dbReference>
<dbReference type="Pfam" id="PF00520">
    <property type="entry name" value="Ion_trans"/>
    <property type="match status" value="1"/>
</dbReference>
<evidence type="ECO:0000259" key="15">
    <source>
        <dbReference type="SMART" id="SM01420"/>
    </source>
</evidence>
<dbReference type="Pfam" id="PF08344">
    <property type="entry name" value="TRP_2"/>
    <property type="match status" value="1"/>
</dbReference>
<feature type="region of interest" description="Disordered" evidence="13">
    <location>
        <begin position="366"/>
        <end position="447"/>
    </location>
</feature>
<dbReference type="InterPro" id="IPR002706">
    <property type="entry name" value="Xrcc1_N"/>
</dbReference>
<dbReference type="Proteomes" id="UP000551758">
    <property type="component" value="Unassembled WGS sequence"/>
</dbReference>
<keyword evidence="17" id="KW-1185">Reference proteome</keyword>
<feature type="compositionally biased region" description="Basic residues" evidence="13">
    <location>
        <begin position="401"/>
        <end position="410"/>
    </location>
</feature>
<evidence type="ECO:0000256" key="7">
    <source>
        <dbReference type="ARBA" id="ARBA00022989"/>
    </source>
</evidence>
<dbReference type="PRINTS" id="PR01097">
    <property type="entry name" value="TRNSRECEPTRP"/>
</dbReference>